<organism evidence="10 11">
    <name type="scientific">Pseudolycoriella hygida</name>
    <dbReference type="NCBI Taxonomy" id="35572"/>
    <lineage>
        <taxon>Eukaryota</taxon>
        <taxon>Metazoa</taxon>
        <taxon>Ecdysozoa</taxon>
        <taxon>Arthropoda</taxon>
        <taxon>Hexapoda</taxon>
        <taxon>Insecta</taxon>
        <taxon>Pterygota</taxon>
        <taxon>Neoptera</taxon>
        <taxon>Endopterygota</taxon>
        <taxon>Diptera</taxon>
        <taxon>Nematocera</taxon>
        <taxon>Sciaroidea</taxon>
        <taxon>Sciaridae</taxon>
        <taxon>Pseudolycoriella</taxon>
    </lineage>
</organism>
<dbReference type="InterPro" id="IPR008253">
    <property type="entry name" value="Marvel"/>
</dbReference>
<sequence length="213" mass="23749">MINYSLSAFQEPRGVMRILQFIFAIVAFSTTANFSVDVKFECASYPNSTRTVSYPFRFSESVCKNKENSNVVMAGDLSSDAQFYVATGVLSLLYCIFIIAVYAFIDEVYKSKSEIPLADFMLTTVLAIFWLSGSAAWANGTNALKTATDSRYLANTCHLCTVLTSSFSRLNISLIIGFLNFFLWASDLWFLYKETIWFQGKQANVGNSGTPTV</sequence>
<dbReference type="GO" id="GO:0030672">
    <property type="term" value="C:synaptic vesicle membrane"/>
    <property type="evidence" value="ECO:0007669"/>
    <property type="project" value="TreeGrafter"/>
</dbReference>
<keyword evidence="6" id="KW-0325">Glycoprotein</keyword>
<evidence type="ECO:0000313" key="10">
    <source>
        <dbReference type="EMBL" id="KAJ6644382.1"/>
    </source>
</evidence>
<reference evidence="10" key="1">
    <citation type="submission" date="2022-07" db="EMBL/GenBank/DDBJ databases">
        <authorList>
            <person name="Trinca V."/>
            <person name="Uliana J.V.C."/>
            <person name="Torres T.T."/>
            <person name="Ward R.J."/>
            <person name="Monesi N."/>
        </authorList>
    </citation>
    <scope>NUCLEOTIDE SEQUENCE</scope>
    <source>
        <strain evidence="10">HSMRA1968</strain>
        <tissue evidence="10">Whole embryos</tissue>
    </source>
</reference>
<keyword evidence="3 7" id="KW-0812">Transmembrane</keyword>
<evidence type="ECO:0000256" key="6">
    <source>
        <dbReference type="ARBA" id="ARBA00023180"/>
    </source>
</evidence>
<evidence type="ECO:0000256" key="5">
    <source>
        <dbReference type="ARBA" id="ARBA00023136"/>
    </source>
</evidence>
<dbReference type="PANTHER" id="PTHR10306">
    <property type="entry name" value="SYNAPTOPHYSIN"/>
    <property type="match status" value="1"/>
</dbReference>
<keyword evidence="11" id="KW-1185">Reference proteome</keyword>
<gene>
    <name evidence="10" type="primary">Syp</name>
    <name evidence="10" type="ORF">Bhyg_09351</name>
</gene>
<dbReference type="PROSITE" id="PS51225">
    <property type="entry name" value="MARVEL"/>
    <property type="match status" value="1"/>
</dbReference>
<feature type="domain" description="MARVEL" evidence="9">
    <location>
        <begin position="8"/>
        <end position="196"/>
    </location>
</feature>
<keyword evidence="5 7" id="KW-0472">Membrane</keyword>
<proteinExistence type="inferred from homology"/>
<comment type="caution">
    <text evidence="10">The sequence shown here is derived from an EMBL/GenBank/DDBJ whole genome shotgun (WGS) entry which is preliminary data.</text>
</comment>
<evidence type="ECO:0000256" key="8">
    <source>
        <dbReference type="SAM" id="Phobius"/>
    </source>
</evidence>
<evidence type="ECO:0000256" key="3">
    <source>
        <dbReference type="ARBA" id="ARBA00022692"/>
    </source>
</evidence>
<dbReference type="AlphaFoldDB" id="A0A9Q0S3V3"/>
<dbReference type="EMBL" id="WJQU01000002">
    <property type="protein sequence ID" value="KAJ6644382.1"/>
    <property type="molecule type" value="Genomic_DNA"/>
</dbReference>
<keyword evidence="4 8" id="KW-1133">Transmembrane helix</keyword>
<feature type="transmembrane region" description="Helical" evidence="8">
    <location>
        <begin position="18"/>
        <end position="36"/>
    </location>
</feature>
<protein>
    <submittedName>
        <fullName evidence="10">Synaptophysin</fullName>
    </submittedName>
</protein>
<evidence type="ECO:0000259" key="9">
    <source>
        <dbReference type="PROSITE" id="PS51225"/>
    </source>
</evidence>
<evidence type="ECO:0000256" key="7">
    <source>
        <dbReference type="PROSITE-ProRule" id="PRU00581"/>
    </source>
</evidence>
<feature type="transmembrane region" description="Helical" evidence="8">
    <location>
        <begin position="83"/>
        <end position="105"/>
    </location>
</feature>
<evidence type="ECO:0000256" key="4">
    <source>
        <dbReference type="ARBA" id="ARBA00022989"/>
    </source>
</evidence>
<dbReference type="PANTHER" id="PTHR10306:SF17">
    <property type="entry name" value="MARVEL DOMAIN-CONTAINING PROTEIN"/>
    <property type="match status" value="1"/>
</dbReference>
<feature type="transmembrane region" description="Helical" evidence="8">
    <location>
        <begin position="172"/>
        <end position="192"/>
    </location>
</feature>
<evidence type="ECO:0000313" key="11">
    <source>
        <dbReference type="Proteomes" id="UP001151699"/>
    </source>
</evidence>
<evidence type="ECO:0000256" key="2">
    <source>
        <dbReference type="ARBA" id="ARBA00006476"/>
    </source>
</evidence>
<accession>A0A9Q0S3V3</accession>
<feature type="transmembrane region" description="Helical" evidence="8">
    <location>
        <begin position="117"/>
        <end position="138"/>
    </location>
</feature>
<dbReference type="PRINTS" id="PR00220">
    <property type="entry name" value="SYNAPTOPHYSN"/>
</dbReference>
<name>A0A9Q0S3V3_9DIPT</name>
<dbReference type="InterPro" id="IPR001285">
    <property type="entry name" value="Synaptophysin/porin"/>
</dbReference>
<dbReference type="Pfam" id="PF01284">
    <property type="entry name" value="MARVEL"/>
    <property type="match status" value="1"/>
</dbReference>
<comment type="subcellular location">
    <subcellularLocation>
        <location evidence="1">Membrane</location>
        <topology evidence="1">Multi-pass membrane protein</topology>
    </subcellularLocation>
</comment>
<evidence type="ECO:0000256" key="1">
    <source>
        <dbReference type="ARBA" id="ARBA00004141"/>
    </source>
</evidence>
<comment type="similarity">
    <text evidence="2">Belongs to the synaptophysin/synaptobrevin family.</text>
</comment>
<dbReference type="Proteomes" id="UP001151699">
    <property type="component" value="Chromosome B"/>
</dbReference>
<dbReference type="OrthoDB" id="10006326at2759"/>